<dbReference type="EnsemblPlants" id="AET03092">
    <property type="protein sequence ID" value="AET03092"/>
    <property type="gene ID" value="MTR_8g062650"/>
</dbReference>
<reference evidence="3" key="3">
    <citation type="submission" date="2015-04" db="UniProtKB">
        <authorList>
            <consortium name="EnsemblPlants"/>
        </authorList>
    </citation>
    <scope>IDENTIFICATION</scope>
    <source>
        <strain evidence="3">cv. Jemalong A17</strain>
    </source>
</reference>
<protein>
    <submittedName>
        <fullName evidence="2 3">Uncharacterized protein</fullName>
    </submittedName>
</protein>
<sequence length="190" mass="21365">MLYLGPDFVDTNELISFLSGCPRLETWKVCFYFTPADFVTKVLVPPSSSSKSSISTLFSINSAHDILDDAEAAGSPMGFNMYILHSSAYQKEGMQREAKARLKQMKKINLQKELSDNAIDKHTPYEETLNSVGKSNLAITLAQVLKDENQTVITLTMLLWGGIKRFTKNNYLVVNRDLYELLLLNFIRGG</sequence>
<evidence type="ECO:0000256" key="1">
    <source>
        <dbReference type="ARBA" id="ARBA00007626"/>
    </source>
</evidence>
<dbReference type="PaxDb" id="3880-AET03092"/>
<evidence type="ECO:0000313" key="4">
    <source>
        <dbReference type="Proteomes" id="UP000002051"/>
    </source>
</evidence>
<dbReference type="PANTHER" id="PTHR46598:SF3">
    <property type="entry name" value="OS07G0495300 PROTEIN"/>
    <property type="match status" value="1"/>
</dbReference>
<comment type="similarity">
    <text evidence="1">Belongs to the PPR family. P subfamily.</text>
</comment>
<dbReference type="AlphaFoldDB" id="G7LEP7"/>
<accession>G7LEP7</accession>
<dbReference type="PANTHER" id="PTHR46598">
    <property type="entry name" value="BNAC05G43320D PROTEIN"/>
    <property type="match status" value="1"/>
</dbReference>
<reference evidence="2 4" key="2">
    <citation type="journal article" date="2014" name="BMC Genomics">
        <title>An improved genome release (version Mt4.0) for the model legume Medicago truncatula.</title>
        <authorList>
            <person name="Tang H."/>
            <person name="Krishnakumar V."/>
            <person name="Bidwell S."/>
            <person name="Rosen B."/>
            <person name="Chan A."/>
            <person name="Zhou S."/>
            <person name="Gentzbittel L."/>
            <person name="Childs K.L."/>
            <person name="Yandell M."/>
            <person name="Gundlach H."/>
            <person name="Mayer K.F."/>
            <person name="Schwartz D.C."/>
            <person name="Town C.D."/>
        </authorList>
    </citation>
    <scope>GENOME REANNOTATION</scope>
    <source>
        <strain evidence="3 4">cv. Jemalong A17</strain>
    </source>
</reference>
<evidence type="ECO:0000313" key="2">
    <source>
        <dbReference type="EMBL" id="AET03092.1"/>
    </source>
</evidence>
<keyword evidence="4" id="KW-1185">Reference proteome</keyword>
<reference evidence="2 4" key="1">
    <citation type="journal article" date="2011" name="Nature">
        <title>The Medicago genome provides insight into the evolution of rhizobial symbioses.</title>
        <authorList>
            <person name="Young N.D."/>
            <person name="Debelle F."/>
            <person name="Oldroyd G.E."/>
            <person name="Geurts R."/>
            <person name="Cannon S.B."/>
            <person name="Udvardi M.K."/>
            <person name="Benedito V.A."/>
            <person name="Mayer K.F."/>
            <person name="Gouzy J."/>
            <person name="Schoof H."/>
            <person name="Van de Peer Y."/>
            <person name="Proost S."/>
            <person name="Cook D.R."/>
            <person name="Meyers B.C."/>
            <person name="Spannagl M."/>
            <person name="Cheung F."/>
            <person name="De Mita S."/>
            <person name="Krishnakumar V."/>
            <person name="Gundlach H."/>
            <person name="Zhou S."/>
            <person name="Mudge J."/>
            <person name="Bharti A.K."/>
            <person name="Murray J.D."/>
            <person name="Naoumkina M.A."/>
            <person name="Rosen B."/>
            <person name="Silverstein K.A."/>
            <person name="Tang H."/>
            <person name="Rombauts S."/>
            <person name="Zhao P.X."/>
            <person name="Zhou P."/>
            <person name="Barbe V."/>
            <person name="Bardou P."/>
            <person name="Bechner M."/>
            <person name="Bellec A."/>
            <person name="Berger A."/>
            <person name="Berges H."/>
            <person name="Bidwell S."/>
            <person name="Bisseling T."/>
            <person name="Choisne N."/>
            <person name="Couloux A."/>
            <person name="Denny R."/>
            <person name="Deshpande S."/>
            <person name="Dai X."/>
            <person name="Doyle J.J."/>
            <person name="Dudez A.M."/>
            <person name="Farmer A.D."/>
            <person name="Fouteau S."/>
            <person name="Franken C."/>
            <person name="Gibelin C."/>
            <person name="Gish J."/>
            <person name="Goldstein S."/>
            <person name="Gonzalez A.J."/>
            <person name="Green P.J."/>
            <person name="Hallab A."/>
            <person name="Hartog M."/>
            <person name="Hua A."/>
            <person name="Humphray S.J."/>
            <person name="Jeong D.H."/>
            <person name="Jing Y."/>
            <person name="Jocker A."/>
            <person name="Kenton S.M."/>
            <person name="Kim D.J."/>
            <person name="Klee K."/>
            <person name="Lai H."/>
            <person name="Lang C."/>
            <person name="Lin S."/>
            <person name="Macmil S.L."/>
            <person name="Magdelenat G."/>
            <person name="Matthews L."/>
            <person name="McCorrison J."/>
            <person name="Monaghan E.L."/>
            <person name="Mun J.H."/>
            <person name="Najar F.Z."/>
            <person name="Nicholson C."/>
            <person name="Noirot C."/>
            <person name="O'Bleness M."/>
            <person name="Paule C.R."/>
            <person name="Poulain J."/>
            <person name="Prion F."/>
            <person name="Qin B."/>
            <person name="Qu C."/>
            <person name="Retzel E.F."/>
            <person name="Riddle C."/>
            <person name="Sallet E."/>
            <person name="Samain S."/>
            <person name="Samson N."/>
            <person name="Sanders I."/>
            <person name="Saurat O."/>
            <person name="Scarpelli C."/>
            <person name="Schiex T."/>
            <person name="Segurens B."/>
            <person name="Severin A.J."/>
            <person name="Sherrier D.J."/>
            <person name="Shi R."/>
            <person name="Sims S."/>
            <person name="Singer S.R."/>
            <person name="Sinharoy S."/>
            <person name="Sterck L."/>
            <person name="Viollet A."/>
            <person name="Wang B.B."/>
            <person name="Wang K."/>
            <person name="Wang M."/>
            <person name="Wang X."/>
            <person name="Warfsmann J."/>
            <person name="Weissenbach J."/>
            <person name="White D.D."/>
            <person name="White J.D."/>
            <person name="Wiley G.B."/>
            <person name="Wincker P."/>
            <person name="Xing Y."/>
            <person name="Yang L."/>
            <person name="Yao Z."/>
            <person name="Ying F."/>
            <person name="Zhai J."/>
            <person name="Zhou L."/>
            <person name="Zuber A."/>
            <person name="Denarie J."/>
            <person name="Dixon R.A."/>
            <person name="May G.D."/>
            <person name="Schwartz D.C."/>
            <person name="Rogers J."/>
            <person name="Quetier F."/>
            <person name="Town C.D."/>
            <person name="Roe B.A."/>
        </authorList>
    </citation>
    <scope>NUCLEOTIDE SEQUENCE [LARGE SCALE GENOMIC DNA]</scope>
    <source>
        <strain evidence="2">A17</strain>
        <strain evidence="3 4">cv. Jemalong A17</strain>
    </source>
</reference>
<dbReference type="EMBL" id="CM001224">
    <property type="protein sequence ID" value="AET03092.1"/>
    <property type="molecule type" value="Genomic_DNA"/>
</dbReference>
<name>G7LEP7_MEDTR</name>
<proteinExistence type="inferred from homology"/>
<organism evidence="2 4">
    <name type="scientific">Medicago truncatula</name>
    <name type="common">Barrel medic</name>
    <name type="synonym">Medicago tribuloides</name>
    <dbReference type="NCBI Taxonomy" id="3880"/>
    <lineage>
        <taxon>Eukaryota</taxon>
        <taxon>Viridiplantae</taxon>
        <taxon>Streptophyta</taxon>
        <taxon>Embryophyta</taxon>
        <taxon>Tracheophyta</taxon>
        <taxon>Spermatophyta</taxon>
        <taxon>Magnoliopsida</taxon>
        <taxon>eudicotyledons</taxon>
        <taxon>Gunneridae</taxon>
        <taxon>Pentapetalae</taxon>
        <taxon>rosids</taxon>
        <taxon>fabids</taxon>
        <taxon>Fabales</taxon>
        <taxon>Fabaceae</taxon>
        <taxon>Papilionoideae</taxon>
        <taxon>50 kb inversion clade</taxon>
        <taxon>NPAAA clade</taxon>
        <taxon>Hologalegina</taxon>
        <taxon>IRL clade</taxon>
        <taxon>Trifolieae</taxon>
        <taxon>Medicago</taxon>
    </lineage>
</organism>
<gene>
    <name evidence="2" type="ordered locus">MTR_8g062650</name>
</gene>
<evidence type="ECO:0000313" key="3">
    <source>
        <dbReference type="EnsemblPlants" id="AET03092"/>
    </source>
</evidence>
<dbReference type="STRING" id="3880.G7LEP7"/>
<dbReference type="HOGENOM" id="CLU_1430016_0_0_1"/>
<dbReference type="Proteomes" id="UP000002051">
    <property type="component" value="Chromosome 8"/>
</dbReference>